<sequence length="625" mass="71051">MKFGSGAFCNVYKGAIKGLAPICKINPSLLSTGTFKDCMCAVKMLPSIADDIAHADFIQEIKFMKSLKYHPHLISMLGISIDNNGNIMLLTEYCDLGDLLHLVRNRKGEIIMNHTNEHSKLRIKDLVSFAWQISNGLEYLSSIGCVHRDVAARNIFVNATNICKIADFGLCRLSDSFIYSGRSGRLPLKWMAPESLRSYEYSIKTDVWSYGILLYEIFSFGEVPYALLQTTEILDFLNSGARLSQPQYCPANIYTLMLQCWQDESSLRPNFTEICAILRIASRMSQNLQSITTFHKQLSNDYYNKEQEQTVKSDNNLQLISNTDNQLWPSHKTIPENTKEEGQWYYDRNYLDYNPEDSRIESASRLVHELPNDLNDTVTHISQITNDSILHSVAGAIKGLAPICKINPSLLSTGTFKDCMCAVKMLPSIADDIAHADFIQEIKFMKSLKYHPHLISMLGISIDNNGNIMLLTEYCDLGDLLHLVRNRKGEIIMNHTNEHSKLRIKDLVSFAWQISNGLEYLSSIGCVHRDVAARNIFVNATNICKIADFGLCRLSDSFIYSGRSGRLPLKWMAPESLRSYEYSIKTDVYTLMLQCWQDESSLRPNFTEICAILRRQNANYTVNQQ</sequence>
<feature type="domain" description="Protein kinase" evidence="6">
    <location>
        <begin position="379"/>
        <end position="625"/>
    </location>
</feature>
<dbReference type="InterPro" id="IPR050122">
    <property type="entry name" value="RTK"/>
</dbReference>
<evidence type="ECO:0000256" key="2">
    <source>
        <dbReference type="ARBA" id="ARBA00022741"/>
    </source>
</evidence>
<name>A0A1I8EG35_WUCBA</name>
<accession>A0A1I8EG35</accession>
<dbReference type="SMART" id="SM00219">
    <property type="entry name" value="TyrKc"/>
    <property type="match status" value="2"/>
</dbReference>
<dbReference type="InterPro" id="IPR008266">
    <property type="entry name" value="Tyr_kinase_AS"/>
</dbReference>
<dbReference type="PANTHER" id="PTHR24416">
    <property type="entry name" value="TYROSINE-PROTEIN KINASE RECEPTOR"/>
    <property type="match status" value="1"/>
</dbReference>
<evidence type="ECO:0000256" key="4">
    <source>
        <dbReference type="ARBA" id="ARBA00022840"/>
    </source>
</evidence>
<dbReference type="Pfam" id="PF07714">
    <property type="entry name" value="PK_Tyr_Ser-Thr"/>
    <property type="match status" value="2"/>
</dbReference>
<dbReference type="CDD" id="cd00192">
    <property type="entry name" value="PTKc"/>
    <property type="match status" value="2"/>
</dbReference>
<keyword evidence="3" id="KW-0418">Kinase</keyword>
<dbReference type="InterPro" id="IPR001245">
    <property type="entry name" value="Ser-Thr/Tyr_kinase_cat_dom"/>
</dbReference>
<dbReference type="FunFam" id="1.10.510.10:FF:000554">
    <property type="entry name" value="Predicted protein"/>
    <property type="match status" value="1"/>
</dbReference>
<dbReference type="GO" id="GO:0007169">
    <property type="term" value="P:cell surface receptor protein tyrosine kinase signaling pathway"/>
    <property type="evidence" value="ECO:0007669"/>
    <property type="project" value="TreeGrafter"/>
</dbReference>
<dbReference type="InterPro" id="IPR000719">
    <property type="entry name" value="Prot_kinase_dom"/>
</dbReference>
<dbReference type="PANTHER" id="PTHR24416:SF600">
    <property type="entry name" value="PDGF- AND VEGF-RECEPTOR RELATED, ISOFORM J"/>
    <property type="match status" value="1"/>
</dbReference>
<dbReference type="InterPro" id="IPR011009">
    <property type="entry name" value="Kinase-like_dom_sf"/>
</dbReference>
<dbReference type="PROSITE" id="PS00109">
    <property type="entry name" value="PROTEIN_KINASE_TYR"/>
    <property type="match status" value="2"/>
</dbReference>
<dbReference type="SUPFAM" id="SSF56112">
    <property type="entry name" value="Protein kinase-like (PK-like)"/>
    <property type="match status" value="2"/>
</dbReference>
<dbReference type="GO" id="GO:0005524">
    <property type="term" value="F:ATP binding"/>
    <property type="evidence" value="ECO:0007669"/>
    <property type="project" value="UniProtKB-KW"/>
</dbReference>
<dbReference type="InterPro" id="IPR020635">
    <property type="entry name" value="Tyr_kinase_cat_dom"/>
</dbReference>
<dbReference type="AlphaFoldDB" id="A0A1I8EG35"/>
<dbReference type="GO" id="GO:0043235">
    <property type="term" value="C:receptor complex"/>
    <property type="evidence" value="ECO:0007669"/>
    <property type="project" value="TreeGrafter"/>
</dbReference>
<reference evidence="7" key="1">
    <citation type="submission" date="2016-11" db="UniProtKB">
        <authorList>
            <consortium name="WormBaseParasite"/>
        </authorList>
    </citation>
    <scope>IDENTIFICATION</scope>
    <source>
        <strain evidence="7">pt0022</strain>
    </source>
</reference>
<dbReference type="Gene3D" id="1.10.510.10">
    <property type="entry name" value="Transferase(Phosphotransferase) domain 1"/>
    <property type="match status" value="2"/>
</dbReference>
<organism evidence="7">
    <name type="scientific">Wuchereria bancrofti</name>
    <dbReference type="NCBI Taxonomy" id="6293"/>
    <lineage>
        <taxon>Eukaryota</taxon>
        <taxon>Metazoa</taxon>
        <taxon>Ecdysozoa</taxon>
        <taxon>Nematoda</taxon>
        <taxon>Chromadorea</taxon>
        <taxon>Rhabditida</taxon>
        <taxon>Spirurina</taxon>
        <taxon>Spiruromorpha</taxon>
        <taxon>Filarioidea</taxon>
        <taxon>Onchocercidae</taxon>
        <taxon>Wuchereria</taxon>
    </lineage>
</organism>
<evidence type="ECO:0000313" key="7">
    <source>
        <dbReference type="WBParaSite" id="maker-PairedContig_1917-snap-gene-1.35-mRNA-1"/>
    </source>
</evidence>
<keyword evidence="2" id="KW-0547">Nucleotide-binding</keyword>
<proteinExistence type="predicted"/>
<dbReference type="GO" id="GO:0004714">
    <property type="term" value="F:transmembrane receptor protein tyrosine kinase activity"/>
    <property type="evidence" value="ECO:0007669"/>
    <property type="project" value="TreeGrafter"/>
</dbReference>
<dbReference type="PRINTS" id="PR00109">
    <property type="entry name" value="TYRKINASE"/>
</dbReference>
<evidence type="ECO:0000256" key="5">
    <source>
        <dbReference type="ARBA" id="ARBA00023137"/>
    </source>
</evidence>
<keyword evidence="5" id="KW-0829">Tyrosine-protein kinase</keyword>
<dbReference type="PROSITE" id="PS50011">
    <property type="entry name" value="PROTEIN_KINASE_DOM"/>
    <property type="match status" value="2"/>
</dbReference>
<dbReference type="GO" id="GO:0005886">
    <property type="term" value="C:plasma membrane"/>
    <property type="evidence" value="ECO:0007669"/>
    <property type="project" value="TreeGrafter"/>
</dbReference>
<evidence type="ECO:0000256" key="1">
    <source>
        <dbReference type="ARBA" id="ARBA00022679"/>
    </source>
</evidence>
<dbReference type="STRING" id="6293.A0A1I8EG35"/>
<dbReference type="WBParaSite" id="maker-PairedContig_1917-snap-gene-1.35-mRNA-1">
    <property type="protein sequence ID" value="maker-PairedContig_1917-snap-gene-1.35-mRNA-1"/>
    <property type="gene ID" value="maker-PairedContig_1917-snap-gene-1.35"/>
</dbReference>
<keyword evidence="1" id="KW-0808">Transferase</keyword>
<protein>
    <recommendedName>
        <fullName evidence="6">Protein kinase domain-containing protein</fullName>
    </recommendedName>
</protein>
<evidence type="ECO:0000256" key="3">
    <source>
        <dbReference type="ARBA" id="ARBA00022777"/>
    </source>
</evidence>
<keyword evidence="4" id="KW-0067">ATP-binding</keyword>
<feature type="domain" description="Protein kinase" evidence="6">
    <location>
        <begin position="1"/>
        <end position="298"/>
    </location>
</feature>
<dbReference type="Gene3D" id="3.30.200.20">
    <property type="entry name" value="Phosphorylase Kinase, domain 1"/>
    <property type="match status" value="2"/>
</dbReference>
<evidence type="ECO:0000259" key="6">
    <source>
        <dbReference type="PROSITE" id="PS50011"/>
    </source>
</evidence>